<dbReference type="Proteomes" id="UP000215509">
    <property type="component" value="Unassembled WGS sequence"/>
</dbReference>
<protein>
    <recommendedName>
        <fullName evidence="3">N-acetylmuramoyl-L-alanine amidase</fullName>
    </recommendedName>
</protein>
<name>A0A229UXB0_9BACL</name>
<comment type="caution">
    <text evidence="1">The sequence shown here is derived from an EMBL/GenBank/DDBJ whole genome shotgun (WGS) entry which is preliminary data.</text>
</comment>
<dbReference type="EMBL" id="NMQW01000002">
    <property type="protein sequence ID" value="OXM88107.1"/>
    <property type="molecule type" value="Genomic_DNA"/>
</dbReference>
<dbReference type="SUPFAM" id="SSF55846">
    <property type="entry name" value="N-acetylmuramoyl-L-alanine amidase-like"/>
    <property type="match status" value="1"/>
</dbReference>
<keyword evidence="2" id="KW-1185">Reference proteome</keyword>
<evidence type="ECO:0000313" key="2">
    <source>
        <dbReference type="Proteomes" id="UP000215509"/>
    </source>
</evidence>
<accession>A0A229UXB0</accession>
<dbReference type="RefSeq" id="WP_094013354.1">
    <property type="nucleotide sequence ID" value="NZ_NMQW01000002.1"/>
</dbReference>
<evidence type="ECO:0000313" key="1">
    <source>
        <dbReference type="EMBL" id="OXM88107.1"/>
    </source>
</evidence>
<dbReference type="OrthoDB" id="2630778at2"/>
<gene>
    <name evidence="1" type="ORF">CF651_03185</name>
</gene>
<organism evidence="1 2">
    <name type="scientific">Paenibacillus rigui</name>
    <dbReference type="NCBI Taxonomy" id="554312"/>
    <lineage>
        <taxon>Bacteria</taxon>
        <taxon>Bacillati</taxon>
        <taxon>Bacillota</taxon>
        <taxon>Bacilli</taxon>
        <taxon>Bacillales</taxon>
        <taxon>Paenibacillaceae</taxon>
        <taxon>Paenibacillus</taxon>
    </lineage>
</organism>
<sequence>MQYYGVVIHHSACPSINGKGFDFYITRHGSIIPSPDQTDPHYVHICLEGNFSEPRHMYTSEEKEQFFLLHKLVFRLAGTFRFQPDDLFPHTLSCPGSFFPWSQLVISPEDRYH</sequence>
<proteinExistence type="predicted"/>
<dbReference type="InterPro" id="IPR036505">
    <property type="entry name" value="Amidase/PGRP_sf"/>
</dbReference>
<dbReference type="GO" id="GO:0008745">
    <property type="term" value="F:N-acetylmuramoyl-L-alanine amidase activity"/>
    <property type="evidence" value="ECO:0007669"/>
    <property type="project" value="InterPro"/>
</dbReference>
<evidence type="ECO:0008006" key="3">
    <source>
        <dbReference type="Google" id="ProtNLM"/>
    </source>
</evidence>
<dbReference type="AlphaFoldDB" id="A0A229UXB0"/>
<dbReference type="GO" id="GO:0009253">
    <property type="term" value="P:peptidoglycan catabolic process"/>
    <property type="evidence" value="ECO:0007669"/>
    <property type="project" value="InterPro"/>
</dbReference>
<reference evidence="1 2" key="1">
    <citation type="submission" date="2017-07" db="EMBL/GenBank/DDBJ databases">
        <title>Genome sequencing and assembly of Paenibacillus rigui.</title>
        <authorList>
            <person name="Mayilraj S."/>
        </authorList>
    </citation>
    <scope>NUCLEOTIDE SEQUENCE [LARGE SCALE GENOMIC DNA]</scope>
    <source>
        <strain evidence="1 2">JCM 16352</strain>
    </source>
</reference>